<sequence length="90" mass="9982">MRSGSRIRLEEDVRGCGHVAHCGSGERTRVPAATMKLPPPPPPGFREAESDSPPALKRLESENLHAENRIGAKDRVRVAEMGIERERDTR</sequence>
<protein>
    <submittedName>
        <fullName evidence="2">Uncharacterized protein</fullName>
    </submittedName>
</protein>
<feature type="region of interest" description="Disordered" evidence="1">
    <location>
        <begin position="23"/>
        <end position="52"/>
    </location>
</feature>
<dbReference type="Proteomes" id="UP001359559">
    <property type="component" value="Unassembled WGS sequence"/>
</dbReference>
<evidence type="ECO:0000313" key="3">
    <source>
        <dbReference type="Proteomes" id="UP001359559"/>
    </source>
</evidence>
<accession>A0AAN9I3Y8</accession>
<evidence type="ECO:0000313" key="2">
    <source>
        <dbReference type="EMBL" id="KAK7265012.1"/>
    </source>
</evidence>
<proteinExistence type="predicted"/>
<dbReference type="AlphaFoldDB" id="A0AAN9I3Y8"/>
<gene>
    <name evidence="2" type="ORF">RJT34_32628</name>
</gene>
<organism evidence="2 3">
    <name type="scientific">Clitoria ternatea</name>
    <name type="common">Butterfly pea</name>
    <dbReference type="NCBI Taxonomy" id="43366"/>
    <lineage>
        <taxon>Eukaryota</taxon>
        <taxon>Viridiplantae</taxon>
        <taxon>Streptophyta</taxon>
        <taxon>Embryophyta</taxon>
        <taxon>Tracheophyta</taxon>
        <taxon>Spermatophyta</taxon>
        <taxon>Magnoliopsida</taxon>
        <taxon>eudicotyledons</taxon>
        <taxon>Gunneridae</taxon>
        <taxon>Pentapetalae</taxon>
        <taxon>rosids</taxon>
        <taxon>fabids</taxon>
        <taxon>Fabales</taxon>
        <taxon>Fabaceae</taxon>
        <taxon>Papilionoideae</taxon>
        <taxon>50 kb inversion clade</taxon>
        <taxon>NPAAA clade</taxon>
        <taxon>indigoferoid/millettioid clade</taxon>
        <taxon>Phaseoleae</taxon>
        <taxon>Clitoria</taxon>
    </lineage>
</organism>
<keyword evidence="3" id="KW-1185">Reference proteome</keyword>
<reference evidence="2 3" key="1">
    <citation type="submission" date="2024-01" db="EMBL/GenBank/DDBJ databases">
        <title>The genomes of 5 underutilized Papilionoideae crops provide insights into root nodulation and disease resistance.</title>
        <authorList>
            <person name="Yuan L."/>
        </authorList>
    </citation>
    <scope>NUCLEOTIDE SEQUENCE [LARGE SCALE GENOMIC DNA]</scope>
    <source>
        <strain evidence="2">LY-2023</strain>
        <tissue evidence="2">Leaf</tissue>
    </source>
</reference>
<name>A0AAN9I3Y8_CLITE</name>
<comment type="caution">
    <text evidence="2">The sequence shown here is derived from an EMBL/GenBank/DDBJ whole genome shotgun (WGS) entry which is preliminary data.</text>
</comment>
<dbReference type="EMBL" id="JAYKXN010000008">
    <property type="protein sequence ID" value="KAK7265012.1"/>
    <property type="molecule type" value="Genomic_DNA"/>
</dbReference>
<evidence type="ECO:0000256" key="1">
    <source>
        <dbReference type="SAM" id="MobiDB-lite"/>
    </source>
</evidence>